<dbReference type="InterPro" id="IPR020084">
    <property type="entry name" value="NUDIX_hydrolase_CS"/>
</dbReference>
<dbReference type="SFLD" id="SFLDG01129">
    <property type="entry name" value="C1.5:_HAD__Beta-PGM__Phosphata"/>
    <property type="match status" value="1"/>
</dbReference>
<dbReference type="EMBL" id="LSNE01000020">
    <property type="protein sequence ID" value="KXI26787.1"/>
    <property type="molecule type" value="Genomic_DNA"/>
</dbReference>
<sequence length="341" mass="39588">MKNNETLIIFDLFGVVFNKGLESSIDRLVAVLNRPEDEIEKAYRHWEQLFDRGEIDEDIFWSKINIQLGSNINPSVLSNIVISAYRPRMQTIQLARFLKRHHKVVVYSNYRKEWFNQLDDIYDIEVNFDDVIISSDTGLLKPDANVFYYLEREFKVPIENMVLIDDDISNISGIKNLGGNGVLFRNVYEAEVITRSILKEKMPSYDYSYSGILIRTKQGALIFQRRDKKPSIQNSGKLSVFGGRGKKKENPVECALRELWEETGIIKTPEEMTLLRNYGAPDENDCWVNCSYFLVEAEVNDIDIREGHGVEVWYPNQALDQKDLTDVPRVLIESIIEKKQF</sequence>
<name>A0A148KKH0_9ALTE</name>
<reference evidence="5" key="1">
    <citation type="submission" date="2016-02" db="EMBL/GenBank/DDBJ databases">
        <authorList>
            <person name="Schultz-Johansen M."/>
            <person name="Glaring M.A."/>
            <person name="Bech P.K."/>
            <person name="Stougaard P."/>
        </authorList>
    </citation>
    <scope>NUCLEOTIDE SEQUENCE [LARGE SCALE GENOMIC DNA]</scope>
    <source>
        <strain evidence="5">S66</strain>
    </source>
</reference>
<dbReference type="PANTHER" id="PTHR43611">
    <property type="entry name" value="ALPHA-D-GLUCOSE 1-PHOSPHATE PHOSPHATASE"/>
    <property type="match status" value="1"/>
</dbReference>
<comment type="caution">
    <text evidence="4">The sequence shown here is derived from an EMBL/GenBank/DDBJ whole genome shotgun (WGS) entry which is preliminary data.</text>
</comment>
<evidence type="ECO:0000256" key="2">
    <source>
        <dbReference type="ARBA" id="ARBA00022801"/>
    </source>
</evidence>
<dbReference type="SUPFAM" id="SSF56784">
    <property type="entry name" value="HAD-like"/>
    <property type="match status" value="1"/>
</dbReference>
<evidence type="ECO:0000313" key="4">
    <source>
        <dbReference type="EMBL" id="KXI26787.1"/>
    </source>
</evidence>
<dbReference type="RefSeq" id="WP_068382235.1">
    <property type="nucleotide sequence ID" value="NZ_LSNE01000020.1"/>
</dbReference>
<dbReference type="InterPro" id="IPR023198">
    <property type="entry name" value="PGP-like_dom2"/>
</dbReference>
<dbReference type="Pfam" id="PF00293">
    <property type="entry name" value="NUDIX"/>
    <property type="match status" value="1"/>
</dbReference>
<dbReference type="InterPro" id="IPR000086">
    <property type="entry name" value="NUDIX_hydrolase_dom"/>
</dbReference>
<dbReference type="Proteomes" id="UP000070299">
    <property type="component" value="Unassembled WGS sequence"/>
</dbReference>
<comment type="cofactor">
    <cofactor evidence="1">
        <name>Mg(2+)</name>
        <dbReference type="ChEBI" id="CHEBI:18420"/>
    </cofactor>
</comment>
<dbReference type="InterPro" id="IPR036412">
    <property type="entry name" value="HAD-like_sf"/>
</dbReference>
<dbReference type="InterPro" id="IPR023214">
    <property type="entry name" value="HAD_sf"/>
</dbReference>
<dbReference type="AlphaFoldDB" id="A0A148KKH0"/>
<dbReference type="SUPFAM" id="SSF55811">
    <property type="entry name" value="Nudix"/>
    <property type="match status" value="1"/>
</dbReference>
<dbReference type="GO" id="GO:0016787">
    <property type="term" value="F:hydrolase activity"/>
    <property type="evidence" value="ECO:0007669"/>
    <property type="project" value="UniProtKB-KW"/>
</dbReference>
<keyword evidence="5" id="KW-1185">Reference proteome</keyword>
<dbReference type="PROSITE" id="PS00893">
    <property type="entry name" value="NUDIX_BOX"/>
    <property type="match status" value="1"/>
</dbReference>
<dbReference type="PANTHER" id="PTHR43611:SF3">
    <property type="entry name" value="FLAVIN MONONUCLEOTIDE HYDROLASE 1, CHLOROPLATIC"/>
    <property type="match status" value="1"/>
</dbReference>
<dbReference type="InterPro" id="IPR015797">
    <property type="entry name" value="NUDIX_hydrolase-like_dom_sf"/>
</dbReference>
<feature type="domain" description="Nudix hydrolase" evidence="3">
    <location>
        <begin position="204"/>
        <end position="337"/>
    </location>
</feature>
<dbReference type="Pfam" id="PF00702">
    <property type="entry name" value="Hydrolase"/>
    <property type="match status" value="1"/>
</dbReference>
<dbReference type="STRING" id="1799789.AX660_03185"/>
<accession>A0A148KKH0</accession>
<evidence type="ECO:0000259" key="3">
    <source>
        <dbReference type="PROSITE" id="PS51462"/>
    </source>
</evidence>
<protein>
    <recommendedName>
        <fullName evidence="3">Nudix hydrolase domain-containing protein</fullName>
    </recommendedName>
</protein>
<dbReference type="Gene3D" id="1.10.150.240">
    <property type="entry name" value="Putative phosphatase, domain 2"/>
    <property type="match status" value="1"/>
</dbReference>
<dbReference type="Gene3D" id="3.90.79.10">
    <property type="entry name" value="Nucleoside Triphosphate Pyrophosphohydrolase"/>
    <property type="match status" value="1"/>
</dbReference>
<gene>
    <name evidence="4" type="ORF">AX660_03185</name>
</gene>
<organism evidence="4 5">
    <name type="scientific">Paraglaciecola hydrolytica</name>
    <dbReference type="NCBI Taxonomy" id="1799789"/>
    <lineage>
        <taxon>Bacteria</taxon>
        <taxon>Pseudomonadati</taxon>
        <taxon>Pseudomonadota</taxon>
        <taxon>Gammaproteobacteria</taxon>
        <taxon>Alteromonadales</taxon>
        <taxon>Alteromonadaceae</taxon>
        <taxon>Paraglaciecola</taxon>
    </lineage>
</organism>
<evidence type="ECO:0000256" key="1">
    <source>
        <dbReference type="ARBA" id="ARBA00001946"/>
    </source>
</evidence>
<evidence type="ECO:0000313" key="5">
    <source>
        <dbReference type="Proteomes" id="UP000070299"/>
    </source>
</evidence>
<keyword evidence="2" id="KW-0378">Hydrolase</keyword>
<proteinExistence type="predicted"/>
<dbReference type="SFLD" id="SFLDS00003">
    <property type="entry name" value="Haloacid_Dehalogenase"/>
    <property type="match status" value="1"/>
</dbReference>
<dbReference type="Gene3D" id="3.40.50.1000">
    <property type="entry name" value="HAD superfamily/HAD-like"/>
    <property type="match status" value="1"/>
</dbReference>
<dbReference type="PROSITE" id="PS51462">
    <property type="entry name" value="NUDIX"/>
    <property type="match status" value="1"/>
</dbReference>